<keyword evidence="2" id="KW-1185">Reference proteome</keyword>
<evidence type="ECO:0000313" key="1">
    <source>
        <dbReference type="EMBL" id="ARV77339.1"/>
    </source>
</evidence>
<evidence type="ECO:0000313" key="2">
    <source>
        <dbReference type="Proteomes" id="UP000224829"/>
    </source>
</evidence>
<accession>A0A1Y0T0M0</accession>
<organism evidence="1 2">
    <name type="scientific">Pseudomonas phage Noxifer</name>
    <dbReference type="NCBI Taxonomy" id="2006684"/>
    <lineage>
        <taxon>Viruses</taxon>
        <taxon>Duplodnaviria</taxon>
        <taxon>Heunggongvirae</taxon>
        <taxon>Uroviricota</taxon>
        <taxon>Caudoviricetes</taxon>
        <taxon>Chimalliviridae</taxon>
        <taxon>Noxifervirus</taxon>
        <taxon>Noxifervirus noxifer</taxon>
    </lineage>
</organism>
<protein>
    <submittedName>
        <fullName evidence="1">Uncharacterized protein</fullName>
    </submittedName>
</protein>
<proteinExistence type="predicted"/>
<dbReference type="Proteomes" id="UP000224829">
    <property type="component" value="Segment"/>
</dbReference>
<gene>
    <name evidence="1" type="ORF">NOXIFER_170</name>
</gene>
<dbReference type="EMBL" id="MF063068">
    <property type="protein sequence ID" value="ARV77339.1"/>
    <property type="molecule type" value="Genomic_DNA"/>
</dbReference>
<reference evidence="1 2" key="1">
    <citation type="submission" date="2017-05" db="EMBL/GenBank/DDBJ databases">
        <authorList>
            <person name="Song R."/>
            <person name="Chenine A.L."/>
            <person name="Ruprecht R.M."/>
        </authorList>
    </citation>
    <scope>NUCLEOTIDE SEQUENCE [LARGE SCALE GENOMIC DNA]</scope>
</reference>
<sequence>MRLVKLACGLLLGVLPGCVVIDARQSTAVYHTTEIKTTHLSTQTVGKDKPQPPLIIKTEVPKERAIVQTGCNPFVIPTRQTLPVQPDFSNLGDTRVEDGIASYIKELRALIKTERKVLDEAHRRHLSGCKG</sequence>
<name>A0A1Y0T0M0_9CAUD</name>